<gene>
    <name evidence="2" type="ORF">AB0I59_23535</name>
</gene>
<proteinExistence type="predicted"/>
<evidence type="ECO:0000256" key="1">
    <source>
        <dbReference type="SAM" id="SignalP"/>
    </source>
</evidence>
<dbReference type="Proteomes" id="UP001551675">
    <property type="component" value="Unassembled WGS sequence"/>
</dbReference>
<keyword evidence="1" id="KW-0732">Signal</keyword>
<feature type="chain" id="PRO_5047183317" evidence="1">
    <location>
        <begin position="27"/>
        <end position="190"/>
    </location>
</feature>
<evidence type="ECO:0000313" key="3">
    <source>
        <dbReference type="Proteomes" id="UP001551675"/>
    </source>
</evidence>
<comment type="caution">
    <text evidence="2">The sequence shown here is derived from an EMBL/GenBank/DDBJ whole genome shotgun (WGS) entry which is preliminary data.</text>
</comment>
<keyword evidence="3" id="KW-1185">Reference proteome</keyword>
<name>A0ABV3GIX8_MICGL</name>
<protein>
    <submittedName>
        <fullName evidence="2">Uncharacterized protein</fullName>
    </submittedName>
</protein>
<feature type="signal peptide" evidence="1">
    <location>
        <begin position="1"/>
        <end position="26"/>
    </location>
</feature>
<reference evidence="2 3" key="1">
    <citation type="submission" date="2024-06" db="EMBL/GenBank/DDBJ databases">
        <title>The Natural Products Discovery Center: Release of the First 8490 Sequenced Strains for Exploring Actinobacteria Biosynthetic Diversity.</title>
        <authorList>
            <person name="Kalkreuter E."/>
            <person name="Kautsar S.A."/>
            <person name="Yang D."/>
            <person name="Bader C.D."/>
            <person name="Teijaro C.N."/>
            <person name="Fluegel L."/>
            <person name="Davis C.M."/>
            <person name="Simpson J.R."/>
            <person name="Lauterbach L."/>
            <person name="Steele A.D."/>
            <person name="Gui C."/>
            <person name="Meng S."/>
            <person name="Li G."/>
            <person name="Viehrig K."/>
            <person name="Ye F."/>
            <person name="Su P."/>
            <person name="Kiefer A.F."/>
            <person name="Nichols A."/>
            <person name="Cepeda A.J."/>
            <person name="Yan W."/>
            <person name="Fan B."/>
            <person name="Jiang Y."/>
            <person name="Adhikari A."/>
            <person name="Zheng C.-J."/>
            <person name="Schuster L."/>
            <person name="Cowan T.M."/>
            <person name="Smanski M.J."/>
            <person name="Chevrette M.G."/>
            <person name="De Carvalho L.P.S."/>
            <person name="Shen B."/>
        </authorList>
    </citation>
    <scope>NUCLEOTIDE SEQUENCE [LARGE SCALE GENOMIC DNA]</scope>
    <source>
        <strain evidence="2 3">NPDC050100</strain>
    </source>
</reference>
<accession>A0ABV3GIX8</accession>
<organism evidence="2 3">
    <name type="scientific">Microtetraspora glauca</name>
    <dbReference type="NCBI Taxonomy" id="1996"/>
    <lineage>
        <taxon>Bacteria</taxon>
        <taxon>Bacillati</taxon>
        <taxon>Actinomycetota</taxon>
        <taxon>Actinomycetes</taxon>
        <taxon>Streptosporangiales</taxon>
        <taxon>Streptosporangiaceae</taxon>
        <taxon>Microtetraspora</taxon>
    </lineage>
</organism>
<sequence length="190" mass="20403">MNLSKSLFRVLVGAALLGPIVVPATAAAASAETAPSVQIVLNTVTSWQPSESGGDDLYVRMVGPTAFPIMPRDVIVFPKQGSPGADGWFTMTAKAKDCFSTEGAPCPSGTNAIGNTAASQLNTKPVFLAIGGWAYIEIWDYDIFSDHERLVRVPIKLDPLTSPVQTRIRLAQGADYEVDFTLFPSWKVPF</sequence>
<dbReference type="EMBL" id="JBFALK010000013">
    <property type="protein sequence ID" value="MEV0971599.1"/>
    <property type="molecule type" value="Genomic_DNA"/>
</dbReference>
<evidence type="ECO:0000313" key="2">
    <source>
        <dbReference type="EMBL" id="MEV0971599.1"/>
    </source>
</evidence>
<dbReference type="RefSeq" id="WP_358136009.1">
    <property type="nucleotide sequence ID" value="NZ_JBFALK010000013.1"/>
</dbReference>